<proteinExistence type="predicted"/>
<evidence type="ECO:0000256" key="1">
    <source>
        <dbReference type="SAM" id="MobiDB-lite"/>
    </source>
</evidence>
<feature type="compositionally biased region" description="Basic and acidic residues" evidence="1">
    <location>
        <begin position="932"/>
        <end position="961"/>
    </location>
</feature>
<feature type="compositionally biased region" description="Polar residues" evidence="1">
    <location>
        <begin position="845"/>
        <end position="854"/>
    </location>
</feature>
<dbReference type="AlphaFoldDB" id="A0A0F7U7M6"/>
<feature type="compositionally biased region" description="Polar residues" evidence="1">
    <location>
        <begin position="768"/>
        <end position="783"/>
    </location>
</feature>
<feature type="compositionally biased region" description="Low complexity" evidence="1">
    <location>
        <begin position="439"/>
        <end position="450"/>
    </location>
</feature>
<feature type="region of interest" description="Disordered" evidence="1">
    <location>
        <begin position="1"/>
        <end position="163"/>
    </location>
</feature>
<feature type="compositionally biased region" description="Basic and acidic residues" evidence="1">
    <location>
        <begin position="559"/>
        <end position="575"/>
    </location>
</feature>
<evidence type="ECO:0000313" key="2">
    <source>
        <dbReference type="EMBL" id="CEL65823.1"/>
    </source>
</evidence>
<feature type="compositionally biased region" description="Low complexity" evidence="1">
    <location>
        <begin position="377"/>
        <end position="388"/>
    </location>
</feature>
<feature type="region of interest" description="Disordered" evidence="1">
    <location>
        <begin position="836"/>
        <end position="976"/>
    </location>
</feature>
<feature type="compositionally biased region" description="Basic and acidic residues" evidence="1">
    <location>
        <begin position="104"/>
        <end position="126"/>
    </location>
</feature>
<feature type="compositionally biased region" description="Low complexity" evidence="1">
    <location>
        <begin position="397"/>
        <end position="410"/>
    </location>
</feature>
<dbReference type="EMBL" id="LN714480">
    <property type="protein sequence ID" value="CEL65823.1"/>
    <property type="molecule type" value="Genomic_DNA"/>
</dbReference>
<accession>A0A0F7U7M6</accession>
<organism evidence="2">
    <name type="scientific">Neospora caninum (strain Liverpool)</name>
    <dbReference type="NCBI Taxonomy" id="572307"/>
    <lineage>
        <taxon>Eukaryota</taxon>
        <taxon>Sar</taxon>
        <taxon>Alveolata</taxon>
        <taxon>Apicomplexa</taxon>
        <taxon>Conoidasida</taxon>
        <taxon>Coccidia</taxon>
        <taxon>Eucoccidiorida</taxon>
        <taxon>Eimeriorina</taxon>
        <taxon>Sarcocystidae</taxon>
        <taxon>Neospora</taxon>
    </lineage>
</organism>
<feature type="compositionally biased region" description="Low complexity" evidence="1">
    <location>
        <begin position="58"/>
        <end position="69"/>
    </location>
</feature>
<name>A0A0F7U7M6_NEOCL</name>
<feature type="compositionally biased region" description="Basic and acidic residues" evidence="1">
    <location>
        <begin position="989"/>
        <end position="1011"/>
    </location>
</feature>
<sequence length="1072" mass="112463">MADSSEGAADGRAETRPSSGPETEAPVGHRTPSRASAFTALVATLSHTRDSEGDEPASEASSSATPPESILLGSVQADGQSGEAQSDLVPAGSATSQELAVDAGSHEDGASEARGAVLRERTERGPVEGCTNAAGETEGQASRRGRSAATIPANADGESGDSTCRRKFRGERAGPDAYVGNDCFFLELPDGAVSCVAGLENLPASVEAVNGPNPGDAQQGPFLARLQCHNCLQLLEFDSRAQFVQCSSCLTLNAVQSQASNGLRGGRAMIVICGRCSTRNISCLGSLYVECWQCRTVCQVDYPAAGSGLLGPSGAERSRTGETGVSSEGSRLHRRLLSRRSFPRPRFRWLTSRRQGDSEAAAVSRVSADHANETTGPAHSASSPSPQAMRRRRSRRPFSSFSSMGLSRRPFFPSRRRFSVTSLRRGFTHPEQSAGTPAGSGNSRSRNASSPRTANAGRPAPRSRTVGDEGGLQAPTAAAANPGRVAERRRLRRLPASTFSRRGDSPRDVVRTARSFGGRGGTSSREHGAGRYVLDGHISADSPESFLVEPEAFGVRRQAAVDRGDGGSESAHERATVATSSSPHMTRSRRRSAVPTPSAARRRSSTDASSGRPGAVAIDGGQPEAGRQERPRSAQQGDVSARSSDSGECATGGSERHPSRVRAASPPRGQGGPEAERRSERSSTLSGNSGRGGSCHSLGGIPPEREAAAERGGAQRAASSRRGAVRRSFLSSCRPGRLHTPQALVDPASSSPSTVGPCGRPDPPHGSPNLNSDADLENPSTNAGLCPGTAFVANTQSNPLSSTSYASMTHANNAFTRSDNGAFLTASSAPFLAAASEAGSDGGNRDTSFGSSARGTLGGKGRPFRFFSLRARTRRRRDSHEGPFAGFRGNDGFAQGRDLRRPDAIEEPLPAGQEPSSLGAPAQDARWASELGESRPTHAGVSEDRRLTRDLELSRPERGRDPTLGQGAPGDGRGRDQCALATADAHLARHLDADNGVRESTERTRLTERQGRQSRGASQDGREREYGTASQHMSADGPGRLMSGVDGEGVTGNRKNLGRILTAVRWRKTAQG</sequence>
<dbReference type="NCBIfam" id="TIGR01053">
    <property type="entry name" value="LSD1"/>
    <property type="match status" value="1"/>
</dbReference>
<feature type="compositionally biased region" description="Basic and acidic residues" evidence="1">
    <location>
        <begin position="501"/>
        <end position="511"/>
    </location>
</feature>
<feature type="compositionally biased region" description="Polar residues" evidence="1">
    <location>
        <begin position="633"/>
        <end position="646"/>
    </location>
</feature>
<feature type="region of interest" description="Disordered" evidence="1">
    <location>
        <begin position="557"/>
        <end position="783"/>
    </location>
</feature>
<gene>
    <name evidence="2" type="ORF">BN1204_016550</name>
</gene>
<feature type="region of interest" description="Disordered" evidence="1">
    <location>
        <begin position="989"/>
        <end position="1053"/>
    </location>
</feature>
<reference evidence="2" key="1">
    <citation type="journal article" date="2015" name="PLoS ONE">
        <title>Comprehensive Evaluation of Toxoplasma gondii VEG and Neospora caninum LIV Genomes with Tachyzoite Stage Transcriptome and Proteome Defines Novel Transcript Features.</title>
        <authorList>
            <person name="Ramaprasad A."/>
            <person name="Mourier T."/>
            <person name="Naeem R."/>
            <person name="Malas T.B."/>
            <person name="Moussa E."/>
            <person name="Panigrahi A."/>
            <person name="Vermont S.J."/>
            <person name="Otto T.D."/>
            <person name="Wastling J."/>
            <person name="Pain A."/>
        </authorList>
    </citation>
    <scope>NUCLEOTIDE SEQUENCE</scope>
    <source>
        <strain evidence="2">Liverpool</strain>
    </source>
</reference>
<protein>
    <submittedName>
        <fullName evidence="2">Zinc finger domain, LSD1 subclass domain-containing protein</fullName>
    </submittedName>
</protein>
<feature type="region of interest" description="Disordered" evidence="1">
    <location>
        <begin position="423"/>
        <end position="529"/>
    </location>
</feature>
<feature type="region of interest" description="Disordered" evidence="1">
    <location>
        <begin position="358"/>
        <end position="410"/>
    </location>
</feature>
<feature type="compositionally biased region" description="Low complexity" evidence="1">
    <location>
        <begin position="710"/>
        <end position="728"/>
    </location>
</feature>
<feature type="region of interest" description="Disordered" evidence="1">
    <location>
        <begin position="309"/>
        <end position="334"/>
    </location>
</feature>